<sequence>MGEMVRLWSADALNLEATGFTIHCIGPERLSRKHRIVARGLAPGFWQNPAEVSGARQAATDRNRGGCAIICSVRPVLVLLASALKRCFRRTTVRLAVEALVADAGEQQDHGLAGGGLLAR</sequence>
<dbReference type="Proteomes" id="UP000182661">
    <property type="component" value="Unassembled WGS sequence"/>
</dbReference>
<evidence type="ECO:0000313" key="1">
    <source>
        <dbReference type="EMBL" id="OJF95883.1"/>
    </source>
</evidence>
<name>A0A657LSJ9_9HYPH</name>
<gene>
    <name evidence="1" type="ORF">AX760_18815</name>
</gene>
<dbReference type="AlphaFoldDB" id="A0A657LSJ9"/>
<organism evidence="1 2">
    <name type="scientific">Pararhizobium antarcticum</name>
    <dbReference type="NCBI Taxonomy" id="1798805"/>
    <lineage>
        <taxon>Bacteria</taxon>
        <taxon>Pseudomonadati</taxon>
        <taxon>Pseudomonadota</taxon>
        <taxon>Alphaproteobacteria</taxon>
        <taxon>Hyphomicrobiales</taxon>
        <taxon>Rhizobiaceae</taxon>
        <taxon>Rhizobium/Agrobacterium group</taxon>
        <taxon>Pararhizobium</taxon>
    </lineage>
</organism>
<reference evidence="1 2" key="1">
    <citation type="submission" date="2016-02" db="EMBL/GenBank/DDBJ databases">
        <title>Genome sequencing of a beta-galactosidase producing bacteria Rhizobium sp. 59.</title>
        <authorList>
            <person name="Wang D."/>
            <person name="Kot W."/>
            <person name="Qin Y."/>
            <person name="Hansen L."/>
            <person name="Naqvi K."/>
            <person name="Rensing C."/>
        </authorList>
    </citation>
    <scope>NUCLEOTIDE SEQUENCE [LARGE SCALE GENOMIC DNA]</scope>
    <source>
        <strain evidence="1 2">59</strain>
    </source>
</reference>
<evidence type="ECO:0000313" key="2">
    <source>
        <dbReference type="Proteomes" id="UP000182661"/>
    </source>
</evidence>
<dbReference type="EMBL" id="LSRP01000091">
    <property type="protein sequence ID" value="OJF95883.1"/>
    <property type="molecule type" value="Genomic_DNA"/>
</dbReference>
<accession>A0A657LSJ9</accession>
<protein>
    <submittedName>
        <fullName evidence="1">Uncharacterized protein</fullName>
    </submittedName>
</protein>
<comment type="caution">
    <text evidence="1">The sequence shown here is derived from an EMBL/GenBank/DDBJ whole genome shotgun (WGS) entry which is preliminary data.</text>
</comment>
<proteinExistence type="predicted"/>
<keyword evidence="2" id="KW-1185">Reference proteome</keyword>